<evidence type="ECO:0000313" key="1">
    <source>
        <dbReference type="EMBL" id="CAA46761.1"/>
    </source>
</evidence>
<sequence>MPFHFTVLDDEYLRAFMLDPICFCNEIGQRPGFLYLKIVSRHILMLICKGIKLMKCCLADRACGAVFQEDENAFLFCNPFKFFLRLNKLFSHDSSSSFPAQRFNCSACFCASFSSSFTSSFVWRT</sequence>
<accession>A2NWP3</accession>
<reference evidence="1" key="1">
    <citation type="submission" date="1992-05" db="EMBL/GenBank/DDBJ databases">
        <authorList>
            <person name="Bolotin A.P."/>
        </authorList>
    </citation>
    <scope>NUCLEOTIDE SEQUENCE</scope>
    <source>
        <strain evidence="1">168</strain>
    </source>
</reference>
<organism evidence="1">
    <name type="scientific">Bacillus subtilis</name>
    <dbReference type="NCBI Taxonomy" id="1423"/>
    <lineage>
        <taxon>Bacteria</taxon>
        <taxon>Bacillati</taxon>
        <taxon>Bacillota</taxon>
        <taxon>Bacilli</taxon>
        <taxon>Bacillales</taxon>
        <taxon>Bacillaceae</taxon>
        <taxon>Bacillus</taxon>
    </lineage>
</organism>
<name>A2NWP3_BACIU</name>
<dbReference type="EMBL" id="X65945">
    <property type="protein sequence ID" value="CAA46761.1"/>
    <property type="molecule type" value="Genomic_DNA"/>
</dbReference>
<gene>
    <name evidence="1" type="primary">orf 1</name>
</gene>
<proteinExistence type="predicted"/>
<reference evidence="1" key="2">
    <citation type="journal article" date="1995" name="Microbiology">
        <title>Identical amino acid sequence of the aroA(G) gene products of Bacillus subtilis 168 and B. subtilis Marburg strain.</title>
        <authorList>
            <person name="Bolotin A."/>
            <person name="Khazak V."/>
            <person name="Stoynova N."/>
            <person name="Ratmanova K."/>
            <person name="Yomantas Y."/>
            <person name="Kozlov Y."/>
        </authorList>
    </citation>
    <scope>NUCLEOTIDE SEQUENCE</scope>
    <source>
        <strain evidence="1">168</strain>
    </source>
</reference>
<protein>
    <submittedName>
        <fullName evidence="1">Orf 1 protein</fullName>
    </submittedName>
</protein>
<dbReference type="AlphaFoldDB" id="A2NWP3"/>